<evidence type="ECO:0000256" key="1">
    <source>
        <dbReference type="SAM" id="MobiDB-lite"/>
    </source>
</evidence>
<feature type="compositionally biased region" description="Gly residues" evidence="1">
    <location>
        <begin position="632"/>
        <end position="642"/>
    </location>
</feature>
<feature type="compositionally biased region" description="Low complexity" evidence="1">
    <location>
        <begin position="1400"/>
        <end position="1422"/>
    </location>
</feature>
<dbReference type="EMBL" id="BMAR01000024">
    <property type="protein sequence ID" value="GFR48618.1"/>
    <property type="molecule type" value="Genomic_DNA"/>
</dbReference>
<gene>
    <name evidence="3" type="ORF">Agub_g10532</name>
</gene>
<name>A0AAD3HPS8_9CHLO</name>
<dbReference type="Pfam" id="PF11822">
    <property type="entry name" value="BTB_SANBR"/>
    <property type="match status" value="1"/>
</dbReference>
<evidence type="ECO:0000313" key="3">
    <source>
        <dbReference type="EMBL" id="GFR48618.1"/>
    </source>
</evidence>
<dbReference type="SUPFAM" id="SSF54695">
    <property type="entry name" value="POZ domain"/>
    <property type="match status" value="1"/>
</dbReference>
<accession>A0AAD3HPS8</accession>
<sequence length="1537" mass="156727">MSAIVHVCDPGQPEVVRDFTCNIITLTEGMRYFRDFVHKAIQGRTSPIEISVQCDVAVFEWLLGYCHGQHNKGHVTVDRVLALLIASNFLQMESLVFDCLSFMAEHLVEVALAVTGAQQQQQGGQQHQQHGGRGSDLTALPQELLARLAKMVPERVLERLAELAAREGHARLMPLVHRLYKYKLEGCLRELRTTVARCSVCQGLFSLADRAKLECCGPPQPTGGGGGGCRGAAAAGGAPSNRRSACGSVHIPDATWRLQDYLASLRAQHIGWRGIYWHVWGLAHVLYCHCCMQYIPAADLRRCTFHPQPPVFTGASASSSHQRYMAPCGFYPCCGAAASRGADPRVVAAGGCCAREHRFLPSGHAAGTPLPPGLTPALLDTLRSCAELFTNPAALMVREDQQQQQPCAHAASPTTAATAMVPTGAGAAFAGTAAAAGQHEAAALLGGAAAAGRSAPTAFPSGLEGGSSSSSGFSLGSRAIPPSIQAVLTAAAAAAAASSAHRRKEGLSALGPATAAAAAALGYEVGEQRQQQQQSGIADLGHREGPGPPSPGPGPPQASRLQQRPASADQGYREVCGGEAGLQQQPQQPQVQQLRSGHACGVGEGLSGVTGDPRLDARMLAEAVVRRLTKSSGGGGGGGAGGDAKAASGSDRTTEGEAASAAAAATQAASRPEGGLDGNELCSHAAAQIASLQHKAAHDTTAHAVTRAAPPAAAAAGKAGPLSVVSRPTSEGSAGRALASAATAAAAASPPPHAGKRNTGEQQQHSKAASPRPPGPCSVSGVRQGQPQPLSLPLQQQQESSSSSSPRGAALRPTRPRSARDGVGVGVGVGAGGGAAIAAAAGNSTSTKLDASAVAAAPRSSPRATLAALALLSADKAAAPAAAAAPAVPTTPAVPVPFSREPTDLDSLSEELQALAAMLSMGGTASKTSAAAAAAAMAAIHASTSDLATAAPASKVLRRASSMPPPNGTAARVGASVQQEEEQRQRQQQQQHVQELPRHQQQQQPSQQQVQVRSTAQPGLPEAAPPPGGLAGRREVRPPRPDSHPGASLGARRLHSAVAAAGERDAGGVGGGLERPRDNADSGITLGDAGDRVGYGGLGAACESSSSPRAIAGEQQQQQHTRARANDTAAHAHAATGRWGSENPLHRSVSLVLHHQQQQQQQQQRERSLGVASQQPQQQRMEQGTCGYAAAAAAEDPERTALIEQYKTQRVLSPRPSNVRMIAITDLPAGGGGGGSGSCEGHVGSRTAGSAVAEVGHRSFAAFVPGQHAIGGRGGGGAGAASATRGVMTLSAEGGMRGAVGAGAGAAAAAVAAAGSNLFAAVPDDVDGLLAMAAATTEEGRPQPYGRDRRLRMELLYEDDNYRMDMLVRHLLACRPSTRTAAPRDPRQLRATRSSLGPPTRSNSRGAGGSRPSSATTAAGTGAYPGRQQSRPRSKSVSHLQRLQGIYTSGPAPGVRPAGGGGVGVRGGGSGYERTSAQRPPVGGTGVLAAYDTWDDVVRGSWTRPADVPAGPVAAAGPSVRRSHLRPVSAPRTRRYA</sequence>
<proteinExistence type="predicted"/>
<feature type="compositionally biased region" description="Basic and acidic residues" evidence="1">
    <location>
        <begin position="1032"/>
        <end position="1043"/>
    </location>
</feature>
<evidence type="ECO:0000313" key="4">
    <source>
        <dbReference type="Proteomes" id="UP001054857"/>
    </source>
</evidence>
<feature type="domain" description="SANT and BTB" evidence="2">
    <location>
        <begin position="4"/>
        <end position="100"/>
    </location>
</feature>
<feature type="compositionally biased region" description="Low complexity" evidence="1">
    <location>
        <begin position="658"/>
        <end position="670"/>
    </location>
</feature>
<dbReference type="InterPro" id="IPR011333">
    <property type="entry name" value="SKP1/BTB/POZ_sf"/>
</dbReference>
<feature type="compositionally biased region" description="Low complexity" evidence="1">
    <location>
        <begin position="525"/>
        <end position="534"/>
    </location>
</feature>
<evidence type="ECO:0000259" key="2">
    <source>
        <dbReference type="Pfam" id="PF11822"/>
    </source>
</evidence>
<dbReference type="Proteomes" id="UP001054857">
    <property type="component" value="Unassembled WGS sequence"/>
</dbReference>
<keyword evidence="4" id="KW-1185">Reference proteome</keyword>
<reference evidence="3 4" key="1">
    <citation type="journal article" date="2021" name="Sci. Rep.">
        <title>Genome sequencing of the multicellular alga Astrephomene provides insights into convergent evolution of germ-soma differentiation.</title>
        <authorList>
            <person name="Yamashita S."/>
            <person name="Yamamoto K."/>
            <person name="Matsuzaki R."/>
            <person name="Suzuki S."/>
            <person name="Yamaguchi H."/>
            <person name="Hirooka S."/>
            <person name="Minakuchi Y."/>
            <person name="Miyagishima S."/>
            <person name="Kawachi M."/>
            <person name="Toyoda A."/>
            <person name="Nozaki H."/>
        </authorList>
    </citation>
    <scope>NUCLEOTIDE SEQUENCE [LARGE SCALE GENOMIC DNA]</scope>
    <source>
        <strain evidence="3 4">NIES-4017</strain>
    </source>
</reference>
<dbReference type="PANTHER" id="PTHR20946">
    <property type="entry name" value="SANT AND BTB DOMAIN REGULATOR OF CLASS SWITCH RECOMBINATION"/>
    <property type="match status" value="1"/>
</dbReference>
<feature type="compositionally biased region" description="Low complexity" evidence="1">
    <location>
        <begin position="1505"/>
        <end position="1518"/>
    </location>
</feature>
<feature type="region of interest" description="Disordered" evidence="1">
    <location>
        <begin position="959"/>
        <end position="1050"/>
    </location>
</feature>
<comment type="caution">
    <text evidence="3">The sequence shown here is derived from an EMBL/GenBank/DDBJ whole genome shotgun (WGS) entry which is preliminary data.</text>
</comment>
<organism evidence="3 4">
    <name type="scientific">Astrephomene gubernaculifera</name>
    <dbReference type="NCBI Taxonomy" id="47775"/>
    <lineage>
        <taxon>Eukaryota</taxon>
        <taxon>Viridiplantae</taxon>
        <taxon>Chlorophyta</taxon>
        <taxon>core chlorophytes</taxon>
        <taxon>Chlorophyceae</taxon>
        <taxon>CS clade</taxon>
        <taxon>Chlamydomonadales</taxon>
        <taxon>Astrephomenaceae</taxon>
        <taxon>Astrephomene</taxon>
    </lineage>
</organism>
<feature type="compositionally biased region" description="Polar residues" evidence="1">
    <location>
        <begin position="1103"/>
        <end position="1119"/>
    </location>
</feature>
<feature type="compositionally biased region" description="Low complexity" evidence="1">
    <location>
        <begin position="1126"/>
        <end position="1138"/>
    </location>
</feature>
<feature type="region of interest" description="Disordered" evidence="1">
    <location>
        <begin position="1503"/>
        <end position="1537"/>
    </location>
</feature>
<feature type="compositionally biased region" description="Low complexity" evidence="1">
    <location>
        <begin position="702"/>
        <end position="721"/>
    </location>
</feature>
<feature type="region of interest" description="Disordered" evidence="1">
    <location>
        <begin position="1063"/>
        <end position="1182"/>
    </location>
</feature>
<dbReference type="InterPro" id="IPR021777">
    <property type="entry name" value="SANBR_BTB"/>
</dbReference>
<dbReference type="Gene3D" id="3.30.710.10">
    <property type="entry name" value="Potassium Channel Kv1.1, Chain A"/>
    <property type="match status" value="1"/>
</dbReference>
<feature type="compositionally biased region" description="Gly residues" evidence="1">
    <location>
        <begin position="1457"/>
        <end position="1471"/>
    </location>
</feature>
<dbReference type="PANTHER" id="PTHR20946:SF0">
    <property type="entry name" value="SANT AND BTB DOMAIN REGULATOR OF CLASS SWITCH RECOMBINATION"/>
    <property type="match status" value="1"/>
</dbReference>
<feature type="region of interest" description="Disordered" evidence="1">
    <location>
        <begin position="698"/>
        <end position="825"/>
    </location>
</feature>
<feature type="region of interest" description="Disordered" evidence="1">
    <location>
        <begin position="1378"/>
        <end position="1484"/>
    </location>
</feature>
<feature type="compositionally biased region" description="Pro residues" evidence="1">
    <location>
        <begin position="546"/>
        <end position="556"/>
    </location>
</feature>
<feature type="compositionally biased region" description="Low complexity" evidence="1">
    <location>
        <begin position="986"/>
        <end position="1022"/>
    </location>
</feature>
<feature type="compositionally biased region" description="Low complexity" evidence="1">
    <location>
        <begin position="784"/>
        <end position="806"/>
    </location>
</feature>
<feature type="compositionally biased region" description="Polar residues" evidence="1">
    <location>
        <begin position="1171"/>
        <end position="1182"/>
    </location>
</feature>
<protein>
    <recommendedName>
        <fullName evidence="2">SANT and BTB domain-containing protein</fullName>
    </recommendedName>
</protein>
<feature type="region of interest" description="Disordered" evidence="1">
    <location>
        <begin position="525"/>
        <end position="573"/>
    </location>
</feature>
<dbReference type="InterPro" id="IPR045902">
    <property type="entry name" value="SANBR-like"/>
</dbReference>
<feature type="compositionally biased region" description="Low complexity" evidence="1">
    <location>
        <begin position="732"/>
        <end position="748"/>
    </location>
</feature>
<feature type="region of interest" description="Disordered" evidence="1">
    <location>
        <begin position="629"/>
        <end position="679"/>
    </location>
</feature>